<proteinExistence type="predicted"/>
<dbReference type="Proteomes" id="UP000663874">
    <property type="component" value="Unassembled WGS sequence"/>
</dbReference>
<feature type="non-terminal residue" evidence="1">
    <location>
        <position position="1"/>
    </location>
</feature>
<dbReference type="EMBL" id="CAJOBE010030307">
    <property type="protein sequence ID" value="CAF4288840.1"/>
    <property type="molecule type" value="Genomic_DNA"/>
</dbReference>
<sequence>RASCCCVTVNYVEATQQCNNLSNN</sequence>
<reference evidence="1" key="1">
    <citation type="submission" date="2021-02" db="EMBL/GenBank/DDBJ databases">
        <authorList>
            <person name="Nowell W R."/>
        </authorList>
    </citation>
    <scope>NUCLEOTIDE SEQUENCE</scope>
</reference>
<organism evidence="1 2">
    <name type="scientific">Rotaria sordida</name>
    <dbReference type="NCBI Taxonomy" id="392033"/>
    <lineage>
        <taxon>Eukaryota</taxon>
        <taxon>Metazoa</taxon>
        <taxon>Spiralia</taxon>
        <taxon>Gnathifera</taxon>
        <taxon>Rotifera</taxon>
        <taxon>Eurotatoria</taxon>
        <taxon>Bdelloidea</taxon>
        <taxon>Philodinida</taxon>
        <taxon>Philodinidae</taxon>
        <taxon>Rotaria</taxon>
    </lineage>
</organism>
<comment type="caution">
    <text evidence="1">The sequence shown here is derived from an EMBL/GenBank/DDBJ whole genome shotgun (WGS) entry which is preliminary data.</text>
</comment>
<evidence type="ECO:0000313" key="1">
    <source>
        <dbReference type="EMBL" id="CAF4288840.1"/>
    </source>
</evidence>
<gene>
    <name evidence="1" type="ORF">FNK824_LOCUS40189</name>
</gene>
<dbReference type="AlphaFoldDB" id="A0A820H6L1"/>
<name>A0A820H6L1_9BILA</name>
<protein>
    <submittedName>
        <fullName evidence="1">Uncharacterized protein</fullName>
    </submittedName>
</protein>
<accession>A0A820H6L1</accession>
<evidence type="ECO:0000313" key="2">
    <source>
        <dbReference type="Proteomes" id="UP000663874"/>
    </source>
</evidence>